<gene>
    <name evidence="6" type="ORF">CD33_08875</name>
</gene>
<feature type="transmembrane region" description="Helical" evidence="5">
    <location>
        <begin position="189"/>
        <end position="209"/>
    </location>
</feature>
<keyword evidence="2 5" id="KW-0812">Transmembrane</keyword>
<protein>
    <submittedName>
        <fullName evidence="6">Cobalt transporter</fullName>
    </submittedName>
</protein>
<evidence type="ECO:0000256" key="1">
    <source>
        <dbReference type="ARBA" id="ARBA00004141"/>
    </source>
</evidence>
<evidence type="ECO:0000313" key="6">
    <source>
        <dbReference type="EMBL" id="KGR75942.1"/>
    </source>
</evidence>
<evidence type="ECO:0000313" key="7">
    <source>
        <dbReference type="Proteomes" id="UP000030408"/>
    </source>
</evidence>
<dbReference type="Pfam" id="PF02361">
    <property type="entry name" value="CbiQ"/>
    <property type="match status" value="1"/>
</dbReference>
<dbReference type="STRING" id="1384057.CD33_08875"/>
<dbReference type="GO" id="GO:0005886">
    <property type="term" value="C:plasma membrane"/>
    <property type="evidence" value="ECO:0007669"/>
    <property type="project" value="UniProtKB-ARBA"/>
</dbReference>
<proteinExistence type="predicted"/>
<dbReference type="EMBL" id="JPVO01000048">
    <property type="protein sequence ID" value="KGR75942.1"/>
    <property type="molecule type" value="Genomic_DNA"/>
</dbReference>
<comment type="subcellular location">
    <subcellularLocation>
        <location evidence="1">Membrane</location>
        <topology evidence="1">Multi-pass membrane protein</topology>
    </subcellularLocation>
</comment>
<sequence length="272" mass="31288">MEISKFLNEKLSLEYVKNELVKTAYGTEENLLTKLDPRVLLIWYCYFAIVPWFIHSHVVLIGYLLFMLFLTYRAKVSPLILGVMGLGLLGEMLILFIISLLFGGDLETVLPMVWLCIKLGGISLASVAVFTSINPEKFSDALLRLGFPAQFSFSVAYAYRILPTLLEEFQQIILSYRLRGLAPEKSGLFYWRKIVYFLIVFIRSFYPLILNSAKRSRTTVEALETKGFTYGANNLQMIKLKTGYLKLTYNDYAFTMISIFYLIIVHALHYVL</sequence>
<evidence type="ECO:0000256" key="4">
    <source>
        <dbReference type="ARBA" id="ARBA00023136"/>
    </source>
</evidence>
<dbReference type="Proteomes" id="UP000030408">
    <property type="component" value="Unassembled WGS sequence"/>
</dbReference>
<feature type="transmembrane region" description="Helical" evidence="5">
    <location>
        <begin position="249"/>
        <end position="271"/>
    </location>
</feature>
<evidence type="ECO:0000256" key="2">
    <source>
        <dbReference type="ARBA" id="ARBA00022692"/>
    </source>
</evidence>
<name>A0A0A3IM73_9BACL</name>
<feature type="transmembrane region" description="Helical" evidence="5">
    <location>
        <begin position="78"/>
        <end position="102"/>
    </location>
</feature>
<dbReference type="CDD" id="cd16914">
    <property type="entry name" value="EcfT"/>
    <property type="match status" value="1"/>
</dbReference>
<keyword evidence="4 5" id="KW-0472">Membrane</keyword>
<accession>A0A0A3IM73</accession>
<dbReference type="RefSeq" id="WP_036200075.1">
    <property type="nucleotide sequence ID" value="NZ_JPVO01000048.1"/>
</dbReference>
<keyword evidence="3 5" id="KW-1133">Transmembrane helix</keyword>
<dbReference type="AlphaFoldDB" id="A0A0A3IM73"/>
<evidence type="ECO:0000256" key="5">
    <source>
        <dbReference type="SAM" id="Phobius"/>
    </source>
</evidence>
<dbReference type="eggNOG" id="COG0619">
    <property type="taxonomic scope" value="Bacteria"/>
</dbReference>
<dbReference type="OrthoDB" id="2661848at2"/>
<feature type="transmembrane region" description="Helical" evidence="5">
    <location>
        <begin position="41"/>
        <end position="66"/>
    </location>
</feature>
<evidence type="ECO:0000256" key="3">
    <source>
        <dbReference type="ARBA" id="ARBA00022989"/>
    </source>
</evidence>
<comment type="caution">
    <text evidence="6">The sequence shown here is derived from an EMBL/GenBank/DDBJ whole genome shotgun (WGS) entry which is preliminary data.</text>
</comment>
<organism evidence="6 7">
    <name type="scientific">Ureibacillus sinduriensis BLB-1 = JCM 15800</name>
    <dbReference type="NCBI Taxonomy" id="1384057"/>
    <lineage>
        <taxon>Bacteria</taxon>
        <taxon>Bacillati</taxon>
        <taxon>Bacillota</taxon>
        <taxon>Bacilli</taxon>
        <taxon>Bacillales</taxon>
        <taxon>Caryophanaceae</taxon>
        <taxon>Ureibacillus</taxon>
    </lineage>
</organism>
<dbReference type="InterPro" id="IPR003339">
    <property type="entry name" value="ABC/ECF_trnsptr_transmembrane"/>
</dbReference>
<feature type="transmembrane region" description="Helical" evidence="5">
    <location>
        <begin position="108"/>
        <end position="130"/>
    </location>
</feature>
<keyword evidence="7" id="KW-1185">Reference proteome</keyword>
<reference evidence="6 7" key="1">
    <citation type="submission" date="2014-02" db="EMBL/GenBank/DDBJ databases">
        <title>Draft genome sequence of Lysinibacillus sinduriensis JCM 15800.</title>
        <authorList>
            <person name="Zhang F."/>
            <person name="Wang G."/>
            <person name="Zhang L."/>
        </authorList>
    </citation>
    <scope>NUCLEOTIDE SEQUENCE [LARGE SCALE GENOMIC DNA]</scope>
    <source>
        <strain evidence="6 7">JCM 15800</strain>
    </source>
</reference>